<dbReference type="EMBL" id="PGCJ01001043">
    <property type="protein sequence ID" value="PLW10855.1"/>
    <property type="molecule type" value="Genomic_DNA"/>
</dbReference>
<protein>
    <submittedName>
        <fullName evidence="1">Uncharacterized protein</fullName>
    </submittedName>
</protein>
<gene>
    <name evidence="1" type="ORF">PCANC_25653</name>
</gene>
<dbReference type="AlphaFoldDB" id="A0A2N5SCE9"/>
<evidence type="ECO:0000313" key="2">
    <source>
        <dbReference type="Proteomes" id="UP000235388"/>
    </source>
</evidence>
<organism evidence="1 2">
    <name type="scientific">Puccinia coronata f. sp. avenae</name>
    <dbReference type="NCBI Taxonomy" id="200324"/>
    <lineage>
        <taxon>Eukaryota</taxon>
        <taxon>Fungi</taxon>
        <taxon>Dikarya</taxon>
        <taxon>Basidiomycota</taxon>
        <taxon>Pucciniomycotina</taxon>
        <taxon>Pucciniomycetes</taxon>
        <taxon>Pucciniales</taxon>
        <taxon>Pucciniaceae</taxon>
        <taxon>Puccinia</taxon>
    </lineage>
</organism>
<comment type="caution">
    <text evidence="1">The sequence shown here is derived from an EMBL/GenBank/DDBJ whole genome shotgun (WGS) entry which is preliminary data.</text>
</comment>
<reference evidence="1 2" key="1">
    <citation type="submission" date="2017-11" db="EMBL/GenBank/DDBJ databases">
        <title>De novo assembly and phasing of dikaryotic genomes from two isolates of Puccinia coronata f. sp. avenae, the causal agent of oat crown rust.</title>
        <authorList>
            <person name="Miller M.E."/>
            <person name="Zhang Y."/>
            <person name="Omidvar V."/>
            <person name="Sperschneider J."/>
            <person name="Schwessinger B."/>
            <person name="Raley C."/>
            <person name="Palmer J.M."/>
            <person name="Garnica D."/>
            <person name="Upadhyaya N."/>
            <person name="Rathjen J."/>
            <person name="Taylor J.M."/>
            <person name="Park R.F."/>
            <person name="Dodds P.N."/>
            <person name="Hirsch C.D."/>
            <person name="Kianian S.F."/>
            <person name="Figueroa M."/>
        </authorList>
    </citation>
    <scope>NUCLEOTIDE SEQUENCE [LARGE SCALE GENOMIC DNA]</scope>
    <source>
        <strain evidence="1">12NC29</strain>
    </source>
</reference>
<proteinExistence type="predicted"/>
<name>A0A2N5SCE9_9BASI</name>
<sequence length="81" mass="8855">MHVNSSSVAPMNAVQRAFVSITIEPERSLAADESDAYLELKAGVDAVSHSSLPWSEPNSKTHTLGDALLRLKSFLCWVIEE</sequence>
<keyword evidence="2" id="KW-1185">Reference proteome</keyword>
<dbReference type="Proteomes" id="UP000235388">
    <property type="component" value="Unassembled WGS sequence"/>
</dbReference>
<accession>A0A2N5SCE9</accession>
<evidence type="ECO:0000313" key="1">
    <source>
        <dbReference type="EMBL" id="PLW10855.1"/>
    </source>
</evidence>